<reference evidence="3 9" key="3">
    <citation type="journal article" date="2019" name="Nat. Med.">
        <title>A library of human gut bacterial isolates paired with longitudinal multiomics data enables mechanistic microbiome research.</title>
        <authorList>
            <person name="Poyet M."/>
            <person name="Groussin M."/>
            <person name="Gibbons S.M."/>
            <person name="Avila-Pacheco J."/>
            <person name="Jiang X."/>
            <person name="Kearney S.M."/>
            <person name="Perrotta A.R."/>
            <person name="Berdy B."/>
            <person name="Zhao S."/>
            <person name="Lieberman T.D."/>
            <person name="Swanson P.K."/>
            <person name="Smith M."/>
            <person name="Roesemann S."/>
            <person name="Alexander J.E."/>
            <person name="Rich S.A."/>
            <person name="Livny J."/>
            <person name="Vlamakis H."/>
            <person name="Clish C."/>
            <person name="Bullock K."/>
            <person name="Deik A."/>
            <person name="Scott J."/>
            <person name="Pierce K.A."/>
            <person name="Xavier R.J."/>
            <person name="Alm E.J."/>
        </authorList>
    </citation>
    <scope>NUCLEOTIDE SEQUENCE [LARGE SCALE GENOMIC DNA]</scope>
    <source>
        <strain evidence="3 9">BIOML-A1</strain>
    </source>
</reference>
<evidence type="ECO:0000313" key="2">
    <source>
        <dbReference type="EMBL" id="CUQ89171.1"/>
    </source>
</evidence>
<evidence type="ECO:0000313" key="4">
    <source>
        <dbReference type="EMBL" id="RHD06148.1"/>
    </source>
</evidence>
<evidence type="ECO:0000313" key="7">
    <source>
        <dbReference type="Proteomes" id="UP000284794"/>
    </source>
</evidence>
<dbReference type="Gene3D" id="3.40.630.30">
    <property type="match status" value="1"/>
</dbReference>
<dbReference type="EMBL" id="CZBV01000007">
    <property type="protein sequence ID" value="CUQ89171.1"/>
    <property type="molecule type" value="Genomic_DNA"/>
</dbReference>
<evidence type="ECO:0000313" key="6">
    <source>
        <dbReference type="Proteomes" id="UP000095780"/>
    </source>
</evidence>
<dbReference type="Proteomes" id="UP000095780">
    <property type="component" value="Unassembled WGS sequence"/>
</dbReference>
<evidence type="ECO:0000313" key="3">
    <source>
        <dbReference type="EMBL" id="MSC57096.1"/>
    </source>
</evidence>
<dbReference type="EMBL" id="QSIS01000019">
    <property type="protein sequence ID" value="RHD06148.1"/>
    <property type="molecule type" value="Genomic_DNA"/>
</dbReference>
<evidence type="ECO:0000313" key="5">
    <source>
        <dbReference type="EMBL" id="RHL66035.1"/>
    </source>
</evidence>
<dbReference type="GeneID" id="41356916"/>
<dbReference type="AlphaFoldDB" id="A0A174ZZF6"/>
<reference evidence="7 8" key="2">
    <citation type="submission" date="2018-08" db="EMBL/GenBank/DDBJ databases">
        <title>A genome reference for cultivated species of the human gut microbiota.</title>
        <authorList>
            <person name="Zou Y."/>
            <person name="Xue W."/>
            <person name="Luo G."/>
        </authorList>
    </citation>
    <scope>NUCLEOTIDE SEQUENCE [LARGE SCALE GENOMIC DNA]</scope>
    <source>
        <strain evidence="5 8">AF36-7BH</strain>
        <strain evidence="4 7">AM32-2AC</strain>
    </source>
</reference>
<evidence type="ECO:0000313" key="8">
    <source>
        <dbReference type="Proteomes" id="UP000285201"/>
    </source>
</evidence>
<dbReference type="OMA" id="QEAFIAY"/>
<accession>A0A174ZZF6</accession>
<dbReference type="RefSeq" id="WP_008119056.1">
    <property type="nucleotide sequence ID" value="NZ_CABIXW010000007.1"/>
</dbReference>
<organism evidence="2 6">
    <name type="scientific">Lachnospira eligens</name>
    <dbReference type="NCBI Taxonomy" id="39485"/>
    <lineage>
        <taxon>Bacteria</taxon>
        <taxon>Bacillati</taxon>
        <taxon>Bacillota</taxon>
        <taxon>Clostridia</taxon>
        <taxon>Lachnospirales</taxon>
        <taxon>Lachnospiraceae</taxon>
        <taxon>Lachnospira</taxon>
    </lineage>
</organism>
<gene>
    <name evidence="5" type="ORF">DW007_11975</name>
    <name evidence="4" type="ORF">DW811_12230</name>
    <name evidence="2" type="ORF">ERS852492_02408</name>
    <name evidence="3" type="ORF">GKE48_06440</name>
</gene>
<evidence type="ECO:0000259" key="1">
    <source>
        <dbReference type="Pfam" id="PF00583"/>
    </source>
</evidence>
<dbReference type="Proteomes" id="UP000285201">
    <property type="component" value="Unassembled WGS sequence"/>
</dbReference>
<dbReference type="InterPro" id="IPR016181">
    <property type="entry name" value="Acyl_CoA_acyltransferase"/>
</dbReference>
<dbReference type="CDD" id="cd04301">
    <property type="entry name" value="NAT_SF"/>
    <property type="match status" value="1"/>
</dbReference>
<sequence>MKVETLSEKDINAIGHAFGYYEYAQGEKGLVSAYSSKDAVVSYINGYVEMVLQAGMLYTTGPQQEAFIAYKRCDEKVGLKAGQKLIKGMFAGSSFGEVVRMLSILGSGGSSSIEKKLKKKKQKYLFVGLVCVREEYQGQGYMRKALELAFAEGNRLGLPVVLDTDAKLKSDKYRHLGMELAGVRTCKNGSKLYELIKYPDSTV</sequence>
<dbReference type="InterPro" id="IPR000182">
    <property type="entry name" value="GNAT_dom"/>
</dbReference>
<reference evidence="2 6" key="1">
    <citation type="submission" date="2015-09" db="EMBL/GenBank/DDBJ databases">
        <authorList>
            <consortium name="Pathogen Informatics"/>
        </authorList>
    </citation>
    <scope>NUCLEOTIDE SEQUENCE [LARGE SCALE GENOMIC DNA]</scope>
    <source>
        <strain evidence="2 6">2789STDY5834878</strain>
    </source>
</reference>
<dbReference type="GO" id="GO:0016747">
    <property type="term" value="F:acyltransferase activity, transferring groups other than amino-acyl groups"/>
    <property type="evidence" value="ECO:0007669"/>
    <property type="project" value="InterPro"/>
</dbReference>
<protein>
    <submittedName>
        <fullName evidence="3">N-acetyltransferase</fullName>
    </submittedName>
</protein>
<dbReference type="EMBL" id="QROY01000012">
    <property type="protein sequence ID" value="RHL66035.1"/>
    <property type="molecule type" value="Genomic_DNA"/>
</dbReference>
<feature type="domain" description="N-acetyltransferase" evidence="1">
    <location>
        <begin position="104"/>
        <end position="165"/>
    </location>
</feature>
<dbReference type="Proteomes" id="UP000284794">
    <property type="component" value="Unassembled WGS sequence"/>
</dbReference>
<keyword evidence="3" id="KW-0808">Transferase</keyword>
<name>A0A174ZZF6_9FIRM</name>
<dbReference type="EMBL" id="WKRD01000004">
    <property type="protein sequence ID" value="MSC57096.1"/>
    <property type="molecule type" value="Genomic_DNA"/>
</dbReference>
<dbReference type="Proteomes" id="UP000481964">
    <property type="component" value="Unassembled WGS sequence"/>
</dbReference>
<evidence type="ECO:0000313" key="9">
    <source>
        <dbReference type="Proteomes" id="UP000481964"/>
    </source>
</evidence>
<dbReference type="SUPFAM" id="SSF55729">
    <property type="entry name" value="Acyl-CoA N-acyltransferases (Nat)"/>
    <property type="match status" value="1"/>
</dbReference>
<dbReference type="Pfam" id="PF00583">
    <property type="entry name" value="Acetyltransf_1"/>
    <property type="match status" value="1"/>
</dbReference>
<proteinExistence type="predicted"/>